<dbReference type="Gene3D" id="3.30.300.30">
    <property type="match status" value="1"/>
</dbReference>
<dbReference type="Pfam" id="PF00501">
    <property type="entry name" value="AMP-binding"/>
    <property type="match status" value="1"/>
</dbReference>
<dbReference type="Proteomes" id="UP000521227">
    <property type="component" value="Unassembled WGS sequence"/>
</dbReference>
<evidence type="ECO:0000313" key="4">
    <source>
        <dbReference type="Proteomes" id="UP000521227"/>
    </source>
</evidence>
<dbReference type="RefSeq" id="WP_318256755.1">
    <property type="nucleotide sequence ID" value="NZ_JACHIJ010000005.1"/>
</dbReference>
<dbReference type="EMBL" id="JACHIJ010000005">
    <property type="protein sequence ID" value="MBB5053630.1"/>
    <property type="molecule type" value="Genomic_DNA"/>
</dbReference>
<dbReference type="AlphaFoldDB" id="A0A840N3E8"/>
<evidence type="ECO:0000259" key="2">
    <source>
        <dbReference type="Pfam" id="PF13193"/>
    </source>
</evidence>
<feature type="domain" description="AMP-binding enzyme C-terminal" evidence="2">
    <location>
        <begin position="451"/>
        <end position="525"/>
    </location>
</feature>
<dbReference type="InterPro" id="IPR025110">
    <property type="entry name" value="AMP-bd_C"/>
</dbReference>
<dbReference type="PROSITE" id="PS00455">
    <property type="entry name" value="AMP_BINDING"/>
    <property type="match status" value="1"/>
</dbReference>
<dbReference type="Pfam" id="PF13193">
    <property type="entry name" value="AMP-binding_C"/>
    <property type="match status" value="1"/>
</dbReference>
<protein>
    <submittedName>
        <fullName evidence="3">Acyl-CoA synthetase (AMP-forming)/AMP-acid ligase II</fullName>
    </submittedName>
</protein>
<gene>
    <name evidence="3" type="ORF">HNQ36_003630</name>
</gene>
<dbReference type="PANTHER" id="PTHR24096">
    <property type="entry name" value="LONG-CHAIN-FATTY-ACID--COA LIGASE"/>
    <property type="match status" value="1"/>
</dbReference>
<dbReference type="InterPro" id="IPR042099">
    <property type="entry name" value="ANL_N_sf"/>
</dbReference>
<name>A0A840N3E8_9BRAD</name>
<dbReference type="GO" id="GO:0016405">
    <property type="term" value="F:CoA-ligase activity"/>
    <property type="evidence" value="ECO:0007669"/>
    <property type="project" value="TreeGrafter"/>
</dbReference>
<reference evidence="3 4" key="1">
    <citation type="submission" date="2020-08" db="EMBL/GenBank/DDBJ databases">
        <title>Genomic Encyclopedia of Type Strains, Phase IV (KMG-IV): sequencing the most valuable type-strain genomes for metagenomic binning, comparative biology and taxonomic classification.</title>
        <authorList>
            <person name="Goeker M."/>
        </authorList>
    </citation>
    <scope>NUCLEOTIDE SEQUENCE [LARGE SCALE GENOMIC DNA]</scope>
    <source>
        <strain evidence="3 4">DSM 17498</strain>
    </source>
</reference>
<evidence type="ECO:0000313" key="3">
    <source>
        <dbReference type="EMBL" id="MBB5053630.1"/>
    </source>
</evidence>
<dbReference type="SUPFAM" id="SSF56801">
    <property type="entry name" value="Acetyl-CoA synthetase-like"/>
    <property type="match status" value="1"/>
</dbReference>
<evidence type="ECO:0000259" key="1">
    <source>
        <dbReference type="Pfam" id="PF00501"/>
    </source>
</evidence>
<organism evidence="3 4">
    <name type="scientific">Afipia massiliensis</name>
    <dbReference type="NCBI Taxonomy" id="211460"/>
    <lineage>
        <taxon>Bacteria</taxon>
        <taxon>Pseudomonadati</taxon>
        <taxon>Pseudomonadota</taxon>
        <taxon>Alphaproteobacteria</taxon>
        <taxon>Hyphomicrobiales</taxon>
        <taxon>Nitrobacteraceae</taxon>
        <taxon>Afipia</taxon>
    </lineage>
</organism>
<feature type="domain" description="AMP-dependent synthetase/ligase" evidence="1">
    <location>
        <begin position="45"/>
        <end position="400"/>
    </location>
</feature>
<comment type="caution">
    <text evidence="3">The sequence shown here is derived from an EMBL/GenBank/DDBJ whole genome shotgun (WGS) entry which is preliminary data.</text>
</comment>
<keyword evidence="3" id="KW-0436">Ligase</keyword>
<dbReference type="InterPro" id="IPR000873">
    <property type="entry name" value="AMP-dep_synth/lig_dom"/>
</dbReference>
<sequence>MAVASGVPIYPSDADGALILAATRKQADKMDLVSNLPARIHGILDEGAKGDASRIAFTDEHGVDWSYRRLIDTVELAAIDMSRLGIRPGDRVMIVCENSIAAIVLLYASSRLDAWAVITNARLSQHELDLIERDCRPRRVFYTHAVSPDADAHACRRDADIERFTGIGEVKVGKLDADSVAERVHLDPSRQVAVVIYTTGTTGRPKGVMLSHRSLAFVACRGKRTDTIRSDDVSLCVMPISHSYGLTLMQGMLFAGAHLKIMPRFSLTQAIEAVVNKTLTIFTAVPALLSRIVAHVDQAGLQLTPNRLRYVYTGTAPLDLSLRQNVERVFGVVLHNGYGLTETSPTISRTQYAMGSDEVNIGPPIPGVQIKIVGANGDEVEDGLPGELLVRGPNVMLGYYGQPELTAGVIDEQGYLKTGDIVSRNASGALIVQGRSKELIIRSGFNVYPPEIEAVLNTHPNVLNSAVVGRSVEGNEEIIAFVEPVPGVSVETSDLFTFIEGQLARYKKPQQIIVMQQLPVAPNGKIRKHDLKQYAEASALSV</sequence>
<dbReference type="InterPro" id="IPR045851">
    <property type="entry name" value="AMP-bd_C_sf"/>
</dbReference>
<proteinExistence type="predicted"/>
<dbReference type="Gene3D" id="3.40.50.12780">
    <property type="entry name" value="N-terminal domain of ligase-like"/>
    <property type="match status" value="1"/>
</dbReference>
<accession>A0A840N3E8</accession>
<dbReference type="InterPro" id="IPR020845">
    <property type="entry name" value="AMP-binding_CS"/>
</dbReference>